<organism evidence="2 3">
    <name type="scientific">Phyllostomus discolor</name>
    <name type="common">pale spear-nosed bat</name>
    <dbReference type="NCBI Taxonomy" id="89673"/>
    <lineage>
        <taxon>Eukaryota</taxon>
        <taxon>Metazoa</taxon>
        <taxon>Chordata</taxon>
        <taxon>Craniata</taxon>
        <taxon>Vertebrata</taxon>
        <taxon>Euteleostomi</taxon>
        <taxon>Mammalia</taxon>
        <taxon>Eutheria</taxon>
        <taxon>Laurasiatheria</taxon>
        <taxon>Chiroptera</taxon>
        <taxon>Yangochiroptera</taxon>
        <taxon>Phyllostomidae</taxon>
        <taxon>Phyllostominae</taxon>
        <taxon>Phyllostomus</taxon>
    </lineage>
</organism>
<evidence type="ECO:0000256" key="1">
    <source>
        <dbReference type="SAM" id="MobiDB-lite"/>
    </source>
</evidence>
<evidence type="ECO:0000313" key="2">
    <source>
        <dbReference type="EMBL" id="KAF6099839.1"/>
    </source>
</evidence>
<dbReference type="Proteomes" id="UP000664940">
    <property type="component" value="Unassembled WGS sequence"/>
</dbReference>
<dbReference type="AlphaFoldDB" id="A0A833ZW17"/>
<comment type="caution">
    <text evidence="2">The sequence shown here is derived from an EMBL/GenBank/DDBJ whole genome shotgun (WGS) entry which is preliminary data.</text>
</comment>
<name>A0A833ZW17_9CHIR</name>
<sequence>MERGQPPIFLERRREPQLVLLPPWLSSARLPPTFGEGPGIPRPLFPRGAPASGFPGGVAPGARPQPSASRGTVALPASRSWSDTLGLAVLRVEGRDLAGLLLPGVLCSDPGRGLRPPCPLDVEHLYPFLLPLVPTHSGAGASRAFCPAAGDWPRGLLLSRSPARPLL</sequence>
<evidence type="ECO:0000313" key="3">
    <source>
        <dbReference type="Proteomes" id="UP000664940"/>
    </source>
</evidence>
<gene>
    <name evidence="2" type="ORF">HJG60_011570</name>
</gene>
<feature type="region of interest" description="Disordered" evidence="1">
    <location>
        <begin position="44"/>
        <end position="75"/>
    </location>
</feature>
<proteinExistence type="predicted"/>
<dbReference type="EMBL" id="JABVXQ010000007">
    <property type="protein sequence ID" value="KAF6099839.1"/>
    <property type="molecule type" value="Genomic_DNA"/>
</dbReference>
<protein>
    <submittedName>
        <fullName evidence="2">Uncharacterized protein</fullName>
    </submittedName>
</protein>
<reference evidence="2 3" key="1">
    <citation type="journal article" date="2020" name="Nature">
        <title>Six reference-quality genomes reveal evolution of bat adaptations.</title>
        <authorList>
            <person name="Jebb D."/>
            <person name="Huang Z."/>
            <person name="Pippel M."/>
            <person name="Hughes G.M."/>
            <person name="Lavrichenko K."/>
            <person name="Devanna P."/>
            <person name="Winkler S."/>
            <person name="Jermiin L.S."/>
            <person name="Skirmuntt E.C."/>
            <person name="Katzourakis A."/>
            <person name="Burkitt-Gray L."/>
            <person name="Ray D.A."/>
            <person name="Sullivan K.A.M."/>
            <person name="Roscito J.G."/>
            <person name="Kirilenko B.M."/>
            <person name="Davalos L.M."/>
            <person name="Corthals A.P."/>
            <person name="Power M.L."/>
            <person name="Jones G."/>
            <person name="Ransome R.D."/>
            <person name="Dechmann D.K.N."/>
            <person name="Locatelli A.G."/>
            <person name="Puechmaille S.J."/>
            <person name="Fedrigo O."/>
            <person name="Jarvis E.D."/>
            <person name="Hiller M."/>
            <person name="Vernes S.C."/>
            <person name="Myers E.W."/>
            <person name="Teeling E.C."/>
        </authorList>
    </citation>
    <scope>NUCLEOTIDE SEQUENCE [LARGE SCALE GENOMIC DNA]</scope>
    <source>
        <strain evidence="2">Bat1K_MPI-CBG_1</strain>
    </source>
</reference>
<accession>A0A833ZW17</accession>